<organism evidence="1 2">
    <name type="scientific">Trifolium pratense</name>
    <name type="common">Red clover</name>
    <dbReference type="NCBI Taxonomy" id="57577"/>
    <lineage>
        <taxon>Eukaryota</taxon>
        <taxon>Viridiplantae</taxon>
        <taxon>Streptophyta</taxon>
        <taxon>Embryophyta</taxon>
        <taxon>Tracheophyta</taxon>
        <taxon>Spermatophyta</taxon>
        <taxon>Magnoliopsida</taxon>
        <taxon>eudicotyledons</taxon>
        <taxon>Gunneridae</taxon>
        <taxon>Pentapetalae</taxon>
        <taxon>rosids</taxon>
        <taxon>fabids</taxon>
        <taxon>Fabales</taxon>
        <taxon>Fabaceae</taxon>
        <taxon>Papilionoideae</taxon>
        <taxon>50 kb inversion clade</taxon>
        <taxon>NPAAA clade</taxon>
        <taxon>Hologalegina</taxon>
        <taxon>IRL clade</taxon>
        <taxon>Trifolieae</taxon>
        <taxon>Trifolium</taxon>
    </lineage>
</organism>
<dbReference type="EMBL" id="ASHM01020857">
    <property type="protein sequence ID" value="PNY02047.1"/>
    <property type="molecule type" value="Genomic_DNA"/>
</dbReference>
<gene>
    <name evidence="1" type="ORF">L195_g025351</name>
</gene>
<reference evidence="1 2" key="2">
    <citation type="journal article" date="2017" name="Front. Plant Sci.">
        <title>Gene Classification and Mining of Molecular Markers Useful in Red Clover (Trifolium pratense) Breeding.</title>
        <authorList>
            <person name="Istvanek J."/>
            <person name="Dluhosova J."/>
            <person name="Dluhos P."/>
            <person name="Patkova L."/>
            <person name="Nedelnik J."/>
            <person name="Repkova J."/>
        </authorList>
    </citation>
    <scope>NUCLEOTIDE SEQUENCE [LARGE SCALE GENOMIC DNA]</scope>
    <source>
        <strain evidence="2">cv. Tatra</strain>
        <tissue evidence="1">Young leaves</tissue>
    </source>
</reference>
<comment type="caution">
    <text evidence="1">The sequence shown here is derived from an EMBL/GenBank/DDBJ whole genome shotgun (WGS) entry which is preliminary data.</text>
</comment>
<evidence type="ECO:0000313" key="1">
    <source>
        <dbReference type="EMBL" id="PNY02047.1"/>
    </source>
</evidence>
<evidence type="ECO:0000313" key="2">
    <source>
        <dbReference type="Proteomes" id="UP000236291"/>
    </source>
</evidence>
<dbReference type="Proteomes" id="UP000236291">
    <property type="component" value="Unassembled WGS sequence"/>
</dbReference>
<sequence length="120" mass="13783">MNEELFIKLKLKPEQMTSYAGGPLATFNKSPNFQDRRTNTSRRTIKAKFLVVPFPSVYNFILGRTTLASLGAVPSMIHLRMKYHGQDDVIVTIHTYIRGTRRCLRVVMKALHATQIFEIE</sequence>
<name>A0A2K3NG88_TRIPR</name>
<proteinExistence type="predicted"/>
<reference evidence="1 2" key="1">
    <citation type="journal article" date="2014" name="Am. J. Bot.">
        <title>Genome assembly and annotation for red clover (Trifolium pratense; Fabaceae).</title>
        <authorList>
            <person name="Istvanek J."/>
            <person name="Jaros M."/>
            <person name="Krenek A."/>
            <person name="Repkova J."/>
        </authorList>
    </citation>
    <scope>NUCLEOTIDE SEQUENCE [LARGE SCALE GENOMIC DNA]</scope>
    <source>
        <strain evidence="2">cv. Tatra</strain>
        <tissue evidence="1">Young leaves</tissue>
    </source>
</reference>
<protein>
    <submittedName>
        <fullName evidence="1">Uncharacterized protein</fullName>
    </submittedName>
</protein>
<dbReference type="AlphaFoldDB" id="A0A2K3NG88"/>
<accession>A0A2K3NG88</accession>